<dbReference type="InterPro" id="IPR027843">
    <property type="entry name" value="DUF4440"/>
</dbReference>
<dbReference type="EMBL" id="CP115859">
    <property type="protein sequence ID" value="WBV61819.1"/>
    <property type="molecule type" value="Genomic_DNA"/>
</dbReference>
<keyword evidence="1" id="KW-0732">Signal</keyword>
<dbReference type="Pfam" id="PF14534">
    <property type="entry name" value="DUF4440"/>
    <property type="match status" value="1"/>
</dbReference>
<gene>
    <name evidence="3" type="ORF">PFY12_06770</name>
</gene>
<dbReference type="Proteomes" id="UP001210978">
    <property type="component" value="Chromosome"/>
</dbReference>
<name>A0ABY7QQ81_9FLAO</name>
<keyword evidence="4" id="KW-1185">Reference proteome</keyword>
<dbReference type="RefSeq" id="WP_271150081.1">
    <property type="nucleotide sequence ID" value="NZ_CP115859.1"/>
</dbReference>
<evidence type="ECO:0000256" key="1">
    <source>
        <dbReference type="SAM" id="SignalP"/>
    </source>
</evidence>
<evidence type="ECO:0000259" key="2">
    <source>
        <dbReference type="Pfam" id="PF14534"/>
    </source>
</evidence>
<accession>A0ABY7QQ81</accession>
<feature type="chain" id="PRO_5046801400" evidence="1">
    <location>
        <begin position="20"/>
        <end position="152"/>
    </location>
</feature>
<organism evidence="3 4">
    <name type="scientific">Chryseobacterium camelliae</name>
    <dbReference type="NCBI Taxonomy" id="1265445"/>
    <lineage>
        <taxon>Bacteria</taxon>
        <taxon>Pseudomonadati</taxon>
        <taxon>Bacteroidota</taxon>
        <taxon>Flavobacteriia</taxon>
        <taxon>Flavobacteriales</taxon>
        <taxon>Weeksellaceae</taxon>
        <taxon>Chryseobacterium group</taxon>
        <taxon>Chryseobacterium</taxon>
    </lineage>
</organism>
<evidence type="ECO:0000313" key="4">
    <source>
        <dbReference type="Proteomes" id="UP001210978"/>
    </source>
</evidence>
<feature type="signal peptide" evidence="1">
    <location>
        <begin position="1"/>
        <end position="19"/>
    </location>
</feature>
<dbReference type="Gene3D" id="3.10.450.50">
    <property type="match status" value="1"/>
</dbReference>
<feature type="domain" description="DUF4440" evidence="2">
    <location>
        <begin position="32"/>
        <end position="141"/>
    </location>
</feature>
<reference evidence="3 4" key="1">
    <citation type="submission" date="2023-01" db="EMBL/GenBank/DDBJ databases">
        <title>Complete genome of Chryseobacterium camelliae VAN22-5A.</title>
        <authorList>
            <person name="Zong G."/>
            <person name="Cao G."/>
        </authorList>
    </citation>
    <scope>NUCLEOTIDE SEQUENCE [LARGE SCALE GENOMIC DNA]</scope>
    <source>
        <strain evidence="3 4">VAN22-5A</strain>
    </source>
</reference>
<dbReference type="InterPro" id="IPR032710">
    <property type="entry name" value="NTF2-like_dom_sf"/>
</dbReference>
<sequence>MKTSVITIILFLICFKSLAQSSFETPLLKEQIRKLELSHAKAIFEGNTVALDSLMNDDVTVNHPTNRIVKEKKELLNLIKKGTIKYTEFERIPETFLFYKDMVVVMGKETVIPAKGAPNSGKKLLRRYTNVWMINNGKWQLFVRHANNICSE</sequence>
<evidence type="ECO:0000313" key="3">
    <source>
        <dbReference type="EMBL" id="WBV61819.1"/>
    </source>
</evidence>
<proteinExistence type="predicted"/>
<protein>
    <submittedName>
        <fullName evidence="3">Nuclear transport factor 2 family protein</fullName>
    </submittedName>
</protein>
<dbReference type="SUPFAM" id="SSF54427">
    <property type="entry name" value="NTF2-like"/>
    <property type="match status" value="1"/>
</dbReference>